<dbReference type="PANTHER" id="PTHR24113">
    <property type="entry name" value="RAN GTPASE-ACTIVATING PROTEIN 1"/>
    <property type="match status" value="1"/>
</dbReference>
<dbReference type="EMBL" id="KK104789">
    <property type="protein sequence ID" value="KIY93415.1"/>
    <property type="molecule type" value="Genomic_DNA"/>
</dbReference>
<evidence type="ECO:0000256" key="4">
    <source>
        <dbReference type="ARBA" id="ARBA00022723"/>
    </source>
</evidence>
<comment type="subcellular location">
    <subcellularLocation>
        <location evidence="1">Cytoplasm</location>
        <location evidence="1">Cytoskeleton</location>
        <location evidence="1">Cilium axoneme</location>
    </subcellularLocation>
</comment>
<dbReference type="GO" id="GO:0006913">
    <property type="term" value="P:nucleocytoplasmic transport"/>
    <property type="evidence" value="ECO:0007669"/>
    <property type="project" value="TreeGrafter"/>
</dbReference>
<dbReference type="SUPFAM" id="SSF52047">
    <property type="entry name" value="RNI-like"/>
    <property type="match status" value="1"/>
</dbReference>
<keyword evidence="4" id="KW-0479">Metal-binding</keyword>
<dbReference type="Pfam" id="PF13516">
    <property type="entry name" value="LRR_6"/>
    <property type="match status" value="2"/>
</dbReference>
<dbReference type="GO" id="GO:0005930">
    <property type="term" value="C:axoneme"/>
    <property type="evidence" value="ECO:0007669"/>
    <property type="project" value="UniProtKB-SubCell"/>
</dbReference>
<sequence>MNLGTRGGRAVAAALPLAPSLLSVDLSSTGLGDDAALALAAALPACPCLESLALGGNVVADRGAAALLAALEGGACPRLRELSLRGNRGPQHSACSHVVLSRLLSSKEPPPSSAPAAGAGSAAAAGPSASGPRHARSGSGSDWSVSSDDLCGVCFDRPNSLHVQGCGHLLCVPCYRRVLRASASGSGGGAPSCPFCRGRIDGFEYAGWVQRAAEQHLVIGAGGAGAAGAAGL</sequence>
<evidence type="ECO:0000256" key="3">
    <source>
        <dbReference type="ARBA" id="ARBA00022614"/>
    </source>
</evidence>
<dbReference type="SMART" id="SM00368">
    <property type="entry name" value="LRR_RI"/>
    <property type="match status" value="2"/>
</dbReference>
<dbReference type="InterPro" id="IPR027038">
    <property type="entry name" value="RanGap"/>
</dbReference>
<dbReference type="InterPro" id="IPR032675">
    <property type="entry name" value="LRR_dom_sf"/>
</dbReference>
<name>A0A0D2MDY2_9CHLO</name>
<dbReference type="InterPro" id="IPR013083">
    <property type="entry name" value="Znf_RING/FYVE/PHD"/>
</dbReference>
<evidence type="ECO:0000259" key="10">
    <source>
        <dbReference type="PROSITE" id="PS50089"/>
    </source>
</evidence>
<dbReference type="KEGG" id="mng:MNEG_14547"/>
<protein>
    <recommendedName>
        <fullName evidence="10">RING-type domain-containing protein</fullName>
    </recommendedName>
</protein>
<keyword evidence="7" id="KW-0862">Zinc</keyword>
<dbReference type="Pfam" id="PF13920">
    <property type="entry name" value="zf-C3HC4_3"/>
    <property type="match status" value="1"/>
</dbReference>
<keyword evidence="5" id="KW-0677">Repeat</keyword>
<dbReference type="GO" id="GO:0048471">
    <property type="term" value="C:perinuclear region of cytoplasm"/>
    <property type="evidence" value="ECO:0007669"/>
    <property type="project" value="TreeGrafter"/>
</dbReference>
<dbReference type="OrthoDB" id="10596417at2759"/>
<dbReference type="Gene3D" id="3.30.40.10">
    <property type="entry name" value="Zinc/RING finger domain, C3HC4 (zinc finger)"/>
    <property type="match status" value="1"/>
</dbReference>
<dbReference type="GO" id="GO:0005096">
    <property type="term" value="F:GTPase activator activity"/>
    <property type="evidence" value="ECO:0007669"/>
    <property type="project" value="UniProtKB-KW"/>
</dbReference>
<feature type="compositionally biased region" description="Low complexity" evidence="9">
    <location>
        <begin position="114"/>
        <end position="141"/>
    </location>
</feature>
<dbReference type="SMART" id="SM00184">
    <property type="entry name" value="RING"/>
    <property type="match status" value="1"/>
</dbReference>
<dbReference type="PANTHER" id="PTHR24113:SF12">
    <property type="entry name" value="RAN GTPASE-ACTIVATING PROTEIN 1"/>
    <property type="match status" value="1"/>
</dbReference>
<dbReference type="AlphaFoldDB" id="A0A0D2MDY2"/>
<feature type="domain" description="RING-type" evidence="10">
    <location>
        <begin position="151"/>
        <end position="197"/>
    </location>
</feature>
<keyword evidence="2" id="KW-0343">GTPase activation</keyword>
<evidence type="ECO:0000313" key="11">
    <source>
        <dbReference type="EMBL" id="KIY93415.1"/>
    </source>
</evidence>
<dbReference type="SUPFAM" id="SSF57850">
    <property type="entry name" value="RING/U-box"/>
    <property type="match status" value="1"/>
</dbReference>
<evidence type="ECO:0000313" key="12">
    <source>
        <dbReference type="Proteomes" id="UP000054498"/>
    </source>
</evidence>
<proteinExistence type="predicted"/>
<evidence type="ECO:0000256" key="9">
    <source>
        <dbReference type="SAM" id="MobiDB-lite"/>
    </source>
</evidence>
<dbReference type="RefSeq" id="XP_013892435.1">
    <property type="nucleotide sequence ID" value="XM_014036981.1"/>
</dbReference>
<dbReference type="GeneID" id="25732120"/>
<dbReference type="PROSITE" id="PS00518">
    <property type="entry name" value="ZF_RING_1"/>
    <property type="match status" value="1"/>
</dbReference>
<keyword evidence="3" id="KW-0433">Leucine-rich repeat</keyword>
<organism evidence="11 12">
    <name type="scientific">Monoraphidium neglectum</name>
    <dbReference type="NCBI Taxonomy" id="145388"/>
    <lineage>
        <taxon>Eukaryota</taxon>
        <taxon>Viridiplantae</taxon>
        <taxon>Chlorophyta</taxon>
        <taxon>core chlorophytes</taxon>
        <taxon>Chlorophyceae</taxon>
        <taxon>CS clade</taxon>
        <taxon>Sphaeropleales</taxon>
        <taxon>Selenastraceae</taxon>
        <taxon>Monoraphidium</taxon>
    </lineage>
</organism>
<dbReference type="InterPro" id="IPR017907">
    <property type="entry name" value="Znf_RING_CS"/>
</dbReference>
<evidence type="ECO:0000256" key="2">
    <source>
        <dbReference type="ARBA" id="ARBA00022468"/>
    </source>
</evidence>
<dbReference type="GO" id="GO:0005634">
    <property type="term" value="C:nucleus"/>
    <property type="evidence" value="ECO:0007669"/>
    <property type="project" value="TreeGrafter"/>
</dbReference>
<evidence type="ECO:0000256" key="1">
    <source>
        <dbReference type="ARBA" id="ARBA00004430"/>
    </source>
</evidence>
<feature type="region of interest" description="Disordered" evidence="9">
    <location>
        <begin position="106"/>
        <end position="141"/>
    </location>
</feature>
<dbReference type="InterPro" id="IPR001841">
    <property type="entry name" value="Znf_RING"/>
</dbReference>
<dbReference type="InterPro" id="IPR001611">
    <property type="entry name" value="Leu-rich_rpt"/>
</dbReference>
<dbReference type="STRING" id="145388.A0A0D2MDY2"/>
<keyword evidence="6 8" id="KW-0863">Zinc-finger</keyword>
<dbReference type="GO" id="GO:0008270">
    <property type="term" value="F:zinc ion binding"/>
    <property type="evidence" value="ECO:0007669"/>
    <property type="project" value="UniProtKB-KW"/>
</dbReference>
<evidence type="ECO:0000256" key="8">
    <source>
        <dbReference type="PROSITE-ProRule" id="PRU00175"/>
    </source>
</evidence>
<reference evidence="11 12" key="1">
    <citation type="journal article" date="2013" name="BMC Genomics">
        <title>Reconstruction of the lipid metabolism for the microalga Monoraphidium neglectum from its genome sequence reveals characteristics suitable for biofuel production.</title>
        <authorList>
            <person name="Bogen C."/>
            <person name="Al-Dilaimi A."/>
            <person name="Albersmeier A."/>
            <person name="Wichmann J."/>
            <person name="Grundmann M."/>
            <person name="Rupp O."/>
            <person name="Lauersen K.J."/>
            <person name="Blifernez-Klassen O."/>
            <person name="Kalinowski J."/>
            <person name="Goesmann A."/>
            <person name="Mussgnug J.H."/>
            <person name="Kruse O."/>
        </authorList>
    </citation>
    <scope>NUCLEOTIDE SEQUENCE [LARGE SCALE GENOMIC DNA]</scope>
    <source>
        <strain evidence="11 12">SAG 48.87</strain>
    </source>
</reference>
<dbReference type="PROSITE" id="PS50089">
    <property type="entry name" value="ZF_RING_2"/>
    <property type="match status" value="1"/>
</dbReference>
<keyword evidence="12" id="KW-1185">Reference proteome</keyword>
<dbReference type="Gene3D" id="3.80.10.10">
    <property type="entry name" value="Ribonuclease Inhibitor"/>
    <property type="match status" value="1"/>
</dbReference>
<accession>A0A0D2MDY2</accession>
<dbReference type="GO" id="GO:0031267">
    <property type="term" value="F:small GTPase binding"/>
    <property type="evidence" value="ECO:0007669"/>
    <property type="project" value="TreeGrafter"/>
</dbReference>
<dbReference type="Proteomes" id="UP000054498">
    <property type="component" value="Unassembled WGS sequence"/>
</dbReference>
<dbReference type="GO" id="GO:0005829">
    <property type="term" value="C:cytosol"/>
    <property type="evidence" value="ECO:0007669"/>
    <property type="project" value="TreeGrafter"/>
</dbReference>
<evidence type="ECO:0000256" key="5">
    <source>
        <dbReference type="ARBA" id="ARBA00022737"/>
    </source>
</evidence>
<evidence type="ECO:0000256" key="7">
    <source>
        <dbReference type="ARBA" id="ARBA00022833"/>
    </source>
</evidence>
<evidence type="ECO:0000256" key="6">
    <source>
        <dbReference type="ARBA" id="ARBA00022771"/>
    </source>
</evidence>
<gene>
    <name evidence="11" type="ORF">MNEG_14547</name>
</gene>